<keyword evidence="6" id="KW-0456">Lyase</keyword>
<protein>
    <recommendedName>
        <fullName evidence="3">carbonic anhydrase</fullName>
        <ecNumber evidence="3">4.2.1.1</ecNumber>
    </recommendedName>
</protein>
<keyword evidence="9" id="KW-1185">Reference proteome</keyword>
<comment type="similarity">
    <text evidence="2">Belongs to the beta-class carbonic anhydrase family.</text>
</comment>
<evidence type="ECO:0000256" key="6">
    <source>
        <dbReference type="ARBA" id="ARBA00023239"/>
    </source>
</evidence>
<comment type="catalytic activity">
    <reaction evidence="7">
        <text>hydrogencarbonate + H(+) = CO2 + H2O</text>
        <dbReference type="Rhea" id="RHEA:10748"/>
        <dbReference type="ChEBI" id="CHEBI:15377"/>
        <dbReference type="ChEBI" id="CHEBI:15378"/>
        <dbReference type="ChEBI" id="CHEBI:16526"/>
        <dbReference type="ChEBI" id="CHEBI:17544"/>
        <dbReference type="EC" id="4.2.1.1"/>
    </reaction>
</comment>
<proteinExistence type="inferred from homology"/>
<dbReference type="Proteomes" id="UP001216907">
    <property type="component" value="Unassembled WGS sequence"/>
</dbReference>
<keyword evidence="4" id="KW-0479">Metal-binding</keyword>
<dbReference type="EC" id="4.2.1.1" evidence="3"/>
<evidence type="ECO:0000313" key="9">
    <source>
        <dbReference type="Proteomes" id="UP001216907"/>
    </source>
</evidence>
<evidence type="ECO:0000256" key="7">
    <source>
        <dbReference type="ARBA" id="ARBA00048348"/>
    </source>
</evidence>
<evidence type="ECO:0000256" key="1">
    <source>
        <dbReference type="ARBA" id="ARBA00001947"/>
    </source>
</evidence>
<dbReference type="InterPro" id="IPR001765">
    <property type="entry name" value="Carbonic_anhydrase"/>
</dbReference>
<comment type="caution">
    <text evidence="8">The sequence shown here is derived from an EMBL/GenBank/DDBJ whole genome shotgun (WGS) entry which is preliminary data.</text>
</comment>
<evidence type="ECO:0000256" key="4">
    <source>
        <dbReference type="ARBA" id="ARBA00022723"/>
    </source>
</evidence>
<sequence length="300" mass="32418">MIDYTFRYDPSNGPSSPQPGTAEEARQTLMAGNRSFSEWMKSCRAADGEHKQFVTNASGLSSILSSEAHEFPTQKPFAVVVGCSDARVPTEMLFGQGFNDLFVVRNAGNVLGEVAMGSIDFTLLALRDSVRVIVSLGHTNCGAVKGAVKAYLNPGSFWSTDYSPELRAIFQEIFVAVRESDNMLREVWGPSAATMPGYEDALIECAVCLNAAHTALAIQQEVEETGHKGIDVLYGVYDVRVHQVCMPTLPYERSNADHVNLAHAPRRPEELAALAREIVTAFKPGNAAAPTGAVACGPHR</sequence>
<dbReference type="EMBL" id="JARRAG010000002">
    <property type="protein sequence ID" value="MDG3006217.1"/>
    <property type="molecule type" value="Genomic_DNA"/>
</dbReference>
<dbReference type="InterPro" id="IPR036874">
    <property type="entry name" value="Carbonic_anhydrase_sf"/>
</dbReference>
<gene>
    <name evidence="8" type="ORF">PZE19_20795</name>
</gene>
<evidence type="ECO:0000256" key="3">
    <source>
        <dbReference type="ARBA" id="ARBA00012925"/>
    </source>
</evidence>
<accession>A0ABT6FF63</accession>
<evidence type="ECO:0000256" key="5">
    <source>
        <dbReference type="ARBA" id="ARBA00022833"/>
    </source>
</evidence>
<evidence type="ECO:0000313" key="8">
    <source>
        <dbReference type="EMBL" id="MDG3006217.1"/>
    </source>
</evidence>
<organism evidence="8 9">
    <name type="scientific">Paludisphaera mucosa</name>
    <dbReference type="NCBI Taxonomy" id="3030827"/>
    <lineage>
        <taxon>Bacteria</taxon>
        <taxon>Pseudomonadati</taxon>
        <taxon>Planctomycetota</taxon>
        <taxon>Planctomycetia</taxon>
        <taxon>Isosphaerales</taxon>
        <taxon>Isosphaeraceae</taxon>
        <taxon>Paludisphaera</taxon>
    </lineage>
</organism>
<reference evidence="8 9" key="1">
    <citation type="submission" date="2023-03" db="EMBL/GenBank/DDBJ databases">
        <title>Paludisphaera mucosa sp. nov. a novel planctomycete from northern fen.</title>
        <authorList>
            <person name="Ivanova A."/>
        </authorList>
    </citation>
    <scope>NUCLEOTIDE SEQUENCE [LARGE SCALE GENOMIC DNA]</scope>
    <source>
        <strain evidence="8 9">Pla2</strain>
    </source>
</reference>
<dbReference type="SUPFAM" id="SSF53056">
    <property type="entry name" value="beta-carbonic anhydrase, cab"/>
    <property type="match status" value="1"/>
</dbReference>
<dbReference type="SMART" id="SM00947">
    <property type="entry name" value="Pro_CA"/>
    <property type="match status" value="1"/>
</dbReference>
<dbReference type="RefSeq" id="WP_277862517.1">
    <property type="nucleotide sequence ID" value="NZ_JARRAG010000002.1"/>
</dbReference>
<dbReference type="PANTHER" id="PTHR11002">
    <property type="entry name" value="CARBONIC ANHYDRASE"/>
    <property type="match status" value="1"/>
</dbReference>
<keyword evidence="5" id="KW-0862">Zinc</keyword>
<dbReference type="PANTHER" id="PTHR11002:SF76">
    <property type="entry name" value="CARBONIC ANHYDRASE"/>
    <property type="match status" value="1"/>
</dbReference>
<dbReference type="Gene3D" id="3.40.1050.10">
    <property type="entry name" value="Carbonic anhydrase"/>
    <property type="match status" value="1"/>
</dbReference>
<evidence type="ECO:0000256" key="2">
    <source>
        <dbReference type="ARBA" id="ARBA00006217"/>
    </source>
</evidence>
<comment type="cofactor">
    <cofactor evidence="1">
        <name>Zn(2+)</name>
        <dbReference type="ChEBI" id="CHEBI:29105"/>
    </cofactor>
</comment>
<name>A0ABT6FF63_9BACT</name>
<dbReference type="Pfam" id="PF00484">
    <property type="entry name" value="Pro_CA"/>
    <property type="match status" value="1"/>
</dbReference>